<feature type="coiled-coil region" evidence="8">
    <location>
        <begin position="83"/>
        <end position="159"/>
    </location>
</feature>
<feature type="region of interest" description="Disordered" evidence="9">
    <location>
        <begin position="220"/>
        <end position="247"/>
    </location>
</feature>
<dbReference type="RefSeq" id="XP_029632958.1">
    <property type="nucleotide sequence ID" value="XM_029777098.2"/>
</dbReference>
<dbReference type="PRINTS" id="PR02084">
    <property type="entry name" value="GOLM1CASC4"/>
</dbReference>
<evidence type="ECO:0000256" key="4">
    <source>
        <dbReference type="ARBA" id="ARBA00022968"/>
    </source>
</evidence>
<comment type="similarity">
    <text evidence="2">Belongs to the GOLM family.</text>
</comment>
<evidence type="ECO:0000256" key="5">
    <source>
        <dbReference type="ARBA" id="ARBA00022989"/>
    </source>
</evidence>
<dbReference type="InterPro" id="IPR026139">
    <property type="entry name" value="GOLM1/CASC4"/>
</dbReference>
<evidence type="ECO:0000256" key="2">
    <source>
        <dbReference type="ARBA" id="ARBA00007474"/>
    </source>
</evidence>
<feature type="compositionally biased region" description="Polar residues" evidence="9">
    <location>
        <begin position="220"/>
        <end position="243"/>
    </location>
</feature>
<dbReference type="Proteomes" id="UP000515154">
    <property type="component" value="Linkage group LG2"/>
</dbReference>
<accession>A0A6P7S449</accession>
<evidence type="ECO:0000256" key="3">
    <source>
        <dbReference type="ARBA" id="ARBA00022692"/>
    </source>
</evidence>
<keyword evidence="4" id="KW-0735">Signal-anchor</keyword>
<evidence type="ECO:0000256" key="7">
    <source>
        <dbReference type="ARBA" id="ARBA00023136"/>
    </source>
</evidence>
<comment type="subcellular location">
    <subcellularLocation>
        <location evidence="1">Membrane</location>
        <topology evidence="1">Single-pass type II membrane protein</topology>
    </subcellularLocation>
</comment>
<evidence type="ECO:0000256" key="8">
    <source>
        <dbReference type="SAM" id="Coils"/>
    </source>
</evidence>
<keyword evidence="6 8" id="KW-0175">Coiled coil</keyword>
<evidence type="ECO:0000313" key="12">
    <source>
        <dbReference type="RefSeq" id="XP_029632958.1"/>
    </source>
</evidence>
<keyword evidence="11" id="KW-1185">Reference proteome</keyword>
<dbReference type="AlphaFoldDB" id="A0A6P7S449"/>
<feature type="transmembrane region" description="Helical" evidence="10">
    <location>
        <begin position="25"/>
        <end position="44"/>
    </location>
</feature>
<sequence length="782" mass="81713">MLFSFNMAAGNVRGAMRPQGRSPSFFIVGLFLAVGILGFNYWSLSKRNHDLATQLLNMQDQLRLCISKRMTVERRGSNIVNELKKCETALDMDKNEVARKESEVITLTEQLKIKDVQISSHEAKVKEMEELRMNLKTCEENNSGIVQELQKKKEELKANQPTGVNAETCKACKDQWVFDQKAFLNGIDKVLGPTALLQLKNAGVDIGNYALEISAQLKNSQMQNNEAQPNLPSKNMSVSQPAGNQAAVPAETGQNAGAAGGNTILGMNSANNVNQGTNNKEVIAAPNSNDNKAGGVENQAAGAPPINKDVAGGNPGAAVPPTNNNVVSGNPGAVVLPADNAVGGNPGAGALPANNDVPAGNPGAVVPPVNNDIAGENPGAGVPPANNDVAGGNQGAVVPPAINNDGGAPVNQDVGAGDPKIILPQNNDAAIGNLGPVVPLLNNNNEGGDGVGNGLDGVIGMAEKLKEQDVAGGKLTPTEPSHINGMPAGAAFNDNFIINQPKIESKEPKTGLLDILKNNNILFENQYKTAPSINNPNLLAAQDGVNALKSLKEGFDNMTGSSINITKPGVQTPSQLSNNTAFSIKASNAVLTSPVSSSDKGYSLLAVKSNKTDSSDPGPGSPQMKSFNNSNLIKYLQTNSSGVNALKSLKEGFDSMTGSSINITKPGVQTPSQLSNNTAFSIKASNAVLSPVSSSDKGYSLLAVKSNKTDSSDPGPGSPQMKSINNSNLIKYLQTNSSGPNSNMKEDNLKVGFNTIEDSIDKMQKSMTLDDDKMNSLEKGHS</sequence>
<protein>
    <submittedName>
        <fullName evidence="12">Uncharacterized protein LOC115208776 isoform X1</fullName>
    </submittedName>
</protein>
<evidence type="ECO:0000256" key="6">
    <source>
        <dbReference type="ARBA" id="ARBA00023054"/>
    </source>
</evidence>
<evidence type="ECO:0000256" key="1">
    <source>
        <dbReference type="ARBA" id="ARBA00004606"/>
    </source>
</evidence>
<dbReference type="GO" id="GO:0016020">
    <property type="term" value="C:membrane"/>
    <property type="evidence" value="ECO:0007669"/>
    <property type="project" value="UniProtKB-SubCell"/>
</dbReference>
<dbReference type="KEGG" id="osn:115208776"/>
<keyword evidence="5 10" id="KW-1133">Transmembrane helix</keyword>
<reference evidence="12" key="1">
    <citation type="submission" date="2025-08" db="UniProtKB">
        <authorList>
            <consortium name="RefSeq"/>
        </authorList>
    </citation>
    <scope>IDENTIFICATION</scope>
</reference>
<evidence type="ECO:0000256" key="9">
    <source>
        <dbReference type="SAM" id="MobiDB-lite"/>
    </source>
</evidence>
<keyword evidence="7 10" id="KW-0472">Membrane</keyword>
<gene>
    <name evidence="12" type="primary">LOC115208776</name>
</gene>
<proteinExistence type="inferred from homology"/>
<name>A0A6P7S449_9MOLL</name>
<organism evidence="11 12">
    <name type="scientific">Octopus sinensis</name>
    <name type="common">East Asian common octopus</name>
    <dbReference type="NCBI Taxonomy" id="2607531"/>
    <lineage>
        <taxon>Eukaryota</taxon>
        <taxon>Metazoa</taxon>
        <taxon>Spiralia</taxon>
        <taxon>Lophotrochozoa</taxon>
        <taxon>Mollusca</taxon>
        <taxon>Cephalopoda</taxon>
        <taxon>Coleoidea</taxon>
        <taxon>Octopodiformes</taxon>
        <taxon>Octopoda</taxon>
        <taxon>Incirrata</taxon>
        <taxon>Octopodidae</taxon>
        <taxon>Octopus</taxon>
    </lineage>
</organism>
<keyword evidence="3 10" id="KW-0812">Transmembrane</keyword>
<evidence type="ECO:0000313" key="11">
    <source>
        <dbReference type="Proteomes" id="UP000515154"/>
    </source>
</evidence>
<evidence type="ECO:0000256" key="10">
    <source>
        <dbReference type="SAM" id="Phobius"/>
    </source>
</evidence>